<dbReference type="PROSITE" id="PS51635">
    <property type="entry name" value="PNPLA"/>
    <property type="match status" value="1"/>
</dbReference>
<dbReference type="Gene3D" id="3.40.1090.10">
    <property type="entry name" value="Cytosolic phospholipase A2 catalytic domain"/>
    <property type="match status" value="1"/>
</dbReference>
<gene>
    <name evidence="7" type="ORF">RN605_11295</name>
    <name evidence="6" type="ORF">RN608_04125</name>
</gene>
<proteinExistence type="predicted"/>
<dbReference type="Pfam" id="PF01734">
    <property type="entry name" value="Patatin"/>
    <property type="match status" value="1"/>
</dbReference>
<keyword evidence="1 4" id="KW-0378">Hydrolase</keyword>
<evidence type="ECO:0000313" key="8">
    <source>
        <dbReference type="Proteomes" id="UP001304515"/>
    </source>
</evidence>
<dbReference type="InterPro" id="IPR002641">
    <property type="entry name" value="PNPLA_dom"/>
</dbReference>
<evidence type="ECO:0000256" key="2">
    <source>
        <dbReference type="ARBA" id="ARBA00022963"/>
    </source>
</evidence>
<organism evidence="7 8">
    <name type="scientific">Flavobacterium capsici</name>
    <dbReference type="NCBI Taxonomy" id="3075618"/>
    <lineage>
        <taxon>Bacteria</taxon>
        <taxon>Pseudomonadati</taxon>
        <taxon>Bacteroidota</taxon>
        <taxon>Flavobacteriia</taxon>
        <taxon>Flavobacteriales</taxon>
        <taxon>Flavobacteriaceae</taxon>
        <taxon>Flavobacterium</taxon>
    </lineage>
</organism>
<keyword evidence="3 4" id="KW-0443">Lipid metabolism</keyword>
<feature type="domain" description="PNPLA" evidence="5">
    <location>
        <begin position="10"/>
        <end position="169"/>
    </location>
</feature>
<dbReference type="InterPro" id="IPR016035">
    <property type="entry name" value="Acyl_Trfase/lysoPLipase"/>
</dbReference>
<evidence type="ECO:0000259" key="5">
    <source>
        <dbReference type="PROSITE" id="PS51635"/>
    </source>
</evidence>
<dbReference type="Proteomes" id="UP001304515">
    <property type="component" value="Chromosome"/>
</dbReference>
<feature type="short sequence motif" description="GXSXG" evidence="4">
    <location>
        <begin position="41"/>
        <end position="45"/>
    </location>
</feature>
<accession>A0AA96J2V3</accession>
<name>A0AA96EZU3_9FLAO</name>
<dbReference type="SUPFAM" id="SSF52151">
    <property type="entry name" value="FabD/lysophospholipase-like"/>
    <property type="match status" value="1"/>
</dbReference>
<reference evidence="7 8" key="1">
    <citation type="submission" date="2023-09" db="EMBL/GenBank/DDBJ databases">
        <title>Flavobacterium sp. a novel bacteria isolate from Pepper rhizosphere.</title>
        <authorList>
            <person name="Peng Y."/>
            <person name="Lee J."/>
        </authorList>
    </citation>
    <scope>NUCLEOTIDE SEQUENCE [LARGE SCALE GENOMIC DNA]</scope>
    <source>
        <strain evidence="6">PMR2A8</strain>
        <strain evidence="7 8">PMTSA4</strain>
    </source>
</reference>
<keyword evidence="2 4" id="KW-0442">Lipid degradation</keyword>
<evidence type="ECO:0000313" key="6">
    <source>
        <dbReference type="EMBL" id="WNM19872.1"/>
    </source>
</evidence>
<protein>
    <submittedName>
        <fullName evidence="7">Patatin-like phospholipase family protein</fullName>
    </submittedName>
</protein>
<accession>A0AA96EZU3</accession>
<evidence type="ECO:0000313" key="7">
    <source>
        <dbReference type="EMBL" id="WNM21261.1"/>
    </source>
</evidence>
<evidence type="ECO:0000256" key="3">
    <source>
        <dbReference type="ARBA" id="ARBA00023098"/>
    </source>
</evidence>
<dbReference type="EMBL" id="CP134878">
    <property type="protein sequence ID" value="WNM19872.1"/>
    <property type="molecule type" value="Genomic_DNA"/>
</dbReference>
<feature type="active site" description="Proton acceptor" evidence="4">
    <location>
        <position position="156"/>
    </location>
</feature>
<dbReference type="EMBL" id="CP134890">
    <property type="protein sequence ID" value="WNM21261.1"/>
    <property type="molecule type" value="Genomic_DNA"/>
</dbReference>
<dbReference type="PANTHER" id="PTHR14226">
    <property type="entry name" value="NEUROPATHY TARGET ESTERASE/SWISS CHEESE D.MELANOGASTER"/>
    <property type="match status" value="1"/>
</dbReference>
<feature type="active site" description="Nucleophile" evidence="4">
    <location>
        <position position="43"/>
    </location>
</feature>
<evidence type="ECO:0000256" key="4">
    <source>
        <dbReference type="PROSITE-ProRule" id="PRU01161"/>
    </source>
</evidence>
<evidence type="ECO:0000256" key="1">
    <source>
        <dbReference type="ARBA" id="ARBA00022801"/>
    </source>
</evidence>
<keyword evidence="8" id="KW-1185">Reference proteome</keyword>
<dbReference type="GO" id="GO:0016042">
    <property type="term" value="P:lipid catabolic process"/>
    <property type="evidence" value="ECO:0007669"/>
    <property type="project" value="UniProtKB-UniRule"/>
</dbReference>
<dbReference type="KEGG" id="fcj:RN605_11295"/>
<dbReference type="GO" id="GO:0016787">
    <property type="term" value="F:hydrolase activity"/>
    <property type="evidence" value="ECO:0007669"/>
    <property type="project" value="UniProtKB-UniRule"/>
</dbReference>
<dbReference type="RefSeq" id="WP_313324876.1">
    <property type="nucleotide sequence ID" value="NZ_CP134878.1"/>
</dbReference>
<feature type="short sequence motif" description="DGA/G" evidence="4">
    <location>
        <begin position="156"/>
        <end position="158"/>
    </location>
</feature>
<feature type="short sequence motif" description="GXGXXG" evidence="4">
    <location>
        <begin position="14"/>
        <end position="19"/>
    </location>
</feature>
<dbReference type="AlphaFoldDB" id="A0AA96EZU3"/>
<dbReference type="CDD" id="cd07205">
    <property type="entry name" value="Pat_PNPLA6_PNPLA7_NTE1_like"/>
    <property type="match status" value="1"/>
</dbReference>
<dbReference type="PANTHER" id="PTHR14226:SF29">
    <property type="entry name" value="NEUROPATHY TARGET ESTERASE SWS"/>
    <property type="match status" value="1"/>
</dbReference>
<sequence>MDFSKKTIGFALSGGGSKGLAQAGAIKFLEEQNIKPNFIAGTSAGAIIGALYSWGKSPEEILEFFKSIYFFHWKHLTLRKPGIIDSSSFKKYFDDIFKDATLNDLKIPIFITATDMVKGELKIFSKETKITDALLASSAFPGMISPYVIEDSIYCDGGVLNHFPSDLLSEKCDFNIGIYVSPLEKITHDNLKSIKSVTSRAFDLFYANSNIPKFKFCDCIIEPHELSHFSTFETSKTKMNTIFEIGYNAAKKTFEELNE</sequence>
<dbReference type="InterPro" id="IPR050301">
    <property type="entry name" value="NTE"/>
</dbReference>